<accession>A0A4S4M8F5</accession>
<feature type="region of interest" description="Disordered" evidence="1">
    <location>
        <begin position="55"/>
        <end position="74"/>
    </location>
</feature>
<feature type="region of interest" description="Disordered" evidence="1">
    <location>
        <begin position="233"/>
        <end position="253"/>
    </location>
</feature>
<gene>
    <name evidence="2" type="ORF">EW146_g539</name>
</gene>
<sequence>MSAPLSAPPSRDTYKTPALQPWPALNARNLIEPLPLSAHGIGLIFVAELKPSQTPSHSSLAAERKKKHRQTQSFHRIPDSGCAFSLSSPMGALLCEHMPTVEFGRRRPSHVAVGRSTLTSVLPLPSVRTSVFRFPLTPNSLRARKDAWCAPHGCAALPLPTALRSSMRIGRKPHTARVPRSRTHPGVISPPLPPPRPDPAVFANSAYLHLCIYARTPAAVASTPARRRHLFSASIPPRPGSLTPARSNPNPSNSLPVSSSFLTMMPPVSDRIDTQDRTPIWHFLPPPFRPTLHLFFFLPFNLSHFRAVACTLSYSSHMKTQDLACLGISIFYSYRSVGLCSHRYRMCIEVCTQSLRSDAPGPSSCGKDAQCSLLADGGWIPLRVPPINISGEAVIRSLSVIFHPSMHVDVADKTKEQPGRKEKPSWDLFKVGCDLPCHGHTYNRENPLRQFFISIVLGEWNELKMQHVGPSLAATRSVTSCMRSYRIVINYRIVSYRDAVLHPVFLSPHCSITGTRIYDAISGSVIFDRARPR</sequence>
<feature type="region of interest" description="Disordered" evidence="1">
    <location>
        <begin position="173"/>
        <end position="194"/>
    </location>
</feature>
<reference evidence="2 3" key="1">
    <citation type="submission" date="2019-02" db="EMBL/GenBank/DDBJ databases">
        <title>Genome sequencing of the rare red list fungi Bondarzewia mesenterica.</title>
        <authorList>
            <person name="Buettner E."/>
            <person name="Kellner H."/>
        </authorList>
    </citation>
    <scope>NUCLEOTIDE SEQUENCE [LARGE SCALE GENOMIC DNA]</scope>
    <source>
        <strain evidence="2 3">DSM 108281</strain>
    </source>
</reference>
<organism evidence="2 3">
    <name type="scientific">Bondarzewia mesenterica</name>
    <dbReference type="NCBI Taxonomy" id="1095465"/>
    <lineage>
        <taxon>Eukaryota</taxon>
        <taxon>Fungi</taxon>
        <taxon>Dikarya</taxon>
        <taxon>Basidiomycota</taxon>
        <taxon>Agaricomycotina</taxon>
        <taxon>Agaricomycetes</taxon>
        <taxon>Russulales</taxon>
        <taxon>Bondarzewiaceae</taxon>
        <taxon>Bondarzewia</taxon>
    </lineage>
</organism>
<dbReference type="AlphaFoldDB" id="A0A4S4M8F5"/>
<protein>
    <submittedName>
        <fullName evidence="2">Uncharacterized protein</fullName>
    </submittedName>
</protein>
<keyword evidence="3" id="KW-1185">Reference proteome</keyword>
<evidence type="ECO:0000256" key="1">
    <source>
        <dbReference type="SAM" id="MobiDB-lite"/>
    </source>
</evidence>
<evidence type="ECO:0000313" key="3">
    <source>
        <dbReference type="Proteomes" id="UP000310158"/>
    </source>
</evidence>
<proteinExistence type="predicted"/>
<comment type="caution">
    <text evidence="2">The sequence shown here is derived from an EMBL/GenBank/DDBJ whole genome shotgun (WGS) entry which is preliminary data.</text>
</comment>
<name>A0A4S4M8F5_9AGAM</name>
<dbReference type="EMBL" id="SGPL01000012">
    <property type="protein sequence ID" value="THH20868.1"/>
    <property type="molecule type" value="Genomic_DNA"/>
</dbReference>
<dbReference type="Proteomes" id="UP000310158">
    <property type="component" value="Unassembled WGS sequence"/>
</dbReference>
<evidence type="ECO:0000313" key="2">
    <source>
        <dbReference type="EMBL" id="THH20868.1"/>
    </source>
</evidence>
<feature type="compositionally biased region" description="Basic residues" evidence="1">
    <location>
        <begin position="173"/>
        <end position="183"/>
    </location>
</feature>